<dbReference type="Gene3D" id="2.40.160.60">
    <property type="entry name" value="Outer membrane protein transport protein (OMPP1/FadL/TodX)"/>
    <property type="match status" value="1"/>
</dbReference>
<keyword evidence="4" id="KW-1185">Reference proteome</keyword>
<geneLocation type="plasmid" evidence="3 4">
    <name>pPP3</name>
</geneLocation>
<accession>A0ABM7VL64</accession>
<dbReference type="Pfam" id="PF18990">
    <property type="entry name" value="DUF5723"/>
    <property type="match status" value="1"/>
</dbReference>
<evidence type="ECO:0000256" key="1">
    <source>
        <dbReference type="SAM" id="SignalP"/>
    </source>
</evidence>
<organism evidence="3 4">
    <name type="scientific">Persicobacter psychrovividus</name>
    <dbReference type="NCBI Taxonomy" id="387638"/>
    <lineage>
        <taxon>Bacteria</taxon>
        <taxon>Pseudomonadati</taxon>
        <taxon>Bacteroidota</taxon>
        <taxon>Cytophagia</taxon>
        <taxon>Cytophagales</taxon>
        <taxon>Persicobacteraceae</taxon>
        <taxon>Persicobacter</taxon>
    </lineage>
</organism>
<proteinExistence type="predicted"/>
<dbReference type="RefSeq" id="WP_338398883.1">
    <property type="nucleotide sequence ID" value="NZ_AP025295.1"/>
</dbReference>
<dbReference type="Proteomes" id="UP001354989">
    <property type="component" value="Plasmid pPP3"/>
</dbReference>
<keyword evidence="3" id="KW-0614">Plasmid</keyword>
<feature type="chain" id="PRO_5047003729" description="DUF5723 domain-containing protein" evidence="1">
    <location>
        <begin position="20"/>
        <end position="464"/>
    </location>
</feature>
<name>A0ABM7VL64_9BACT</name>
<sequence>MKYFLFLIMAFGAFYNTHAQNQQTLYQFDPQSNATAFQMNPAFIPAAKFTIGLPISQLNIQGRFGLKPTDIGTYDQETQTLNINANNYKIRSGEDFENRFSGNFTPIFIAYSNGKTAFSFSAGTRFYAQHQVSQSLIDLAINGNGFTEEELAGGQYTKVTTGNISTSNIVYGQASMGFGRKIGERLTIGLKGSFLWGMYNVSTNDMSVTIESDARANRNKVHSSDGVINTSNISDNSAHGDEILSAISPNGNYGVAIDLGINYQLTEKVTISAVVKDMGAIQWDQQTEEITFSKSAIDQNGIDLDRFLNIKSESDGSDVDFLEEVTDQFEEVLQLDSVQNKKHTATLPIRNMISIDYQLSKRHRVGLTSINEFHQGSWNAGISTFYNFYLGSAFSMIVNWTAINNSYDNIGAGFRWNIGAVQLYMLTDNILAPLRPHQTNNFALSTGINLQFGRKKMKVKNWED</sequence>
<dbReference type="InterPro" id="IPR043781">
    <property type="entry name" value="DUF5723"/>
</dbReference>
<evidence type="ECO:0000313" key="4">
    <source>
        <dbReference type="Proteomes" id="UP001354989"/>
    </source>
</evidence>
<feature type="signal peptide" evidence="1">
    <location>
        <begin position="1"/>
        <end position="19"/>
    </location>
</feature>
<evidence type="ECO:0000259" key="2">
    <source>
        <dbReference type="Pfam" id="PF18990"/>
    </source>
</evidence>
<feature type="domain" description="DUF5723" evidence="2">
    <location>
        <begin position="41"/>
        <end position="428"/>
    </location>
</feature>
<gene>
    <name evidence="3" type="ORF">PEPS_39840</name>
</gene>
<protein>
    <recommendedName>
        <fullName evidence="2">DUF5723 domain-containing protein</fullName>
    </recommendedName>
</protein>
<dbReference type="EMBL" id="AP025295">
    <property type="protein sequence ID" value="BDD01704.1"/>
    <property type="molecule type" value="Genomic_DNA"/>
</dbReference>
<evidence type="ECO:0000313" key="3">
    <source>
        <dbReference type="EMBL" id="BDD01704.1"/>
    </source>
</evidence>
<keyword evidence="1" id="KW-0732">Signal</keyword>
<reference evidence="3 4" key="1">
    <citation type="submission" date="2021-12" db="EMBL/GenBank/DDBJ databases">
        <title>Genome sequencing of bacteria with rrn-lacking chromosome and rrn-plasmid.</title>
        <authorList>
            <person name="Anda M."/>
            <person name="Iwasaki W."/>
        </authorList>
    </citation>
    <scope>NUCLEOTIDE SEQUENCE [LARGE SCALE GENOMIC DNA]</scope>
    <source>
        <strain evidence="3 4">NBRC 101262</strain>
        <plasmid evidence="3 4">pPP3</plasmid>
    </source>
</reference>